<evidence type="ECO:0000313" key="2">
    <source>
        <dbReference type="EMBL" id="MEB3102200.1"/>
    </source>
</evidence>
<dbReference type="Pfam" id="PF06569">
    <property type="entry name" value="DUF1128"/>
    <property type="match status" value="1"/>
</dbReference>
<organism evidence="2 3">
    <name type="scientific">Ferviditalea candida</name>
    <dbReference type="NCBI Taxonomy" id="3108399"/>
    <lineage>
        <taxon>Bacteria</taxon>
        <taxon>Bacillati</taxon>
        <taxon>Bacillota</taxon>
        <taxon>Bacilli</taxon>
        <taxon>Bacillales</taxon>
        <taxon>Paenibacillaceae</taxon>
        <taxon>Ferviditalea</taxon>
    </lineage>
</organism>
<accession>A0ABU5ZI82</accession>
<gene>
    <name evidence="2" type="ORF">VF724_11055</name>
</gene>
<sequence>MDLTKKNEENMAFMIEQIKKKLKVVSVSAIRPEHFDVELYEDIKDIFEVVMEKDNFSISEVEAIASELGRLRKI</sequence>
<dbReference type="HAMAP" id="MF_00829">
    <property type="entry name" value="UPF0435"/>
    <property type="match status" value="1"/>
</dbReference>
<name>A0ABU5ZI82_9BACL</name>
<dbReference type="Proteomes" id="UP001310386">
    <property type="component" value="Unassembled WGS sequence"/>
</dbReference>
<comment type="caution">
    <text evidence="2">The sequence shown here is derived from an EMBL/GenBank/DDBJ whole genome shotgun (WGS) entry which is preliminary data.</text>
</comment>
<dbReference type="InterPro" id="IPR009507">
    <property type="entry name" value="UPF0435"/>
</dbReference>
<protein>
    <recommendedName>
        <fullName evidence="1">UPF0435 protein VF724_11055</fullName>
    </recommendedName>
</protein>
<proteinExistence type="inferred from homology"/>
<evidence type="ECO:0000313" key="3">
    <source>
        <dbReference type="Proteomes" id="UP001310386"/>
    </source>
</evidence>
<evidence type="ECO:0000256" key="1">
    <source>
        <dbReference type="HAMAP-Rule" id="MF_00829"/>
    </source>
</evidence>
<reference evidence="2" key="1">
    <citation type="submission" date="2023-12" db="EMBL/GenBank/DDBJ databases">
        <title>Fervidustalea candida gen. nov., sp. nov., a novel member of the family Paenibacillaceae isolated from a geothermal area.</title>
        <authorList>
            <person name="Li W.-J."/>
            <person name="Jiao J.-Y."/>
            <person name="Chen Y."/>
        </authorList>
    </citation>
    <scope>NUCLEOTIDE SEQUENCE</scope>
    <source>
        <strain evidence="2">SYSU GA230002</strain>
    </source>
</reference>
<keyword evidence="3" id="KW-1185">Reference proteome</keyword>
<dbReference type="EMBL" id="JAYJLD010000014">
    <property type="protein sequence ID" value="MEB3102200.1"/>
    <property type="molecule type" value="Genomic_DNA"/>
</dbReference>
<dbReference type="RefSeq" id="WP_371754317.1">
    <property type="nucleotide sequence ID" value="NZ_JAYJLD010000014.1"/>
</dbReference>
<comment type="similarity">
    <text evidence="1">Belongs to the UPF0435 family.</text>
</comment>